<dbReference type="Gramene" id="AET6Gv20210900.3">
    <property type="protein sequence ID" value="AET6Gv20210900.3"/>
    <property type="gene ID" value="AET6Gv20210900"/>
</dbReference>
<dbReference type="EnsemblPlants" id="AET6Gv20210900.3">
    <property type="protein sequence ID" value="AET6Gv20210900.3"/>
    <property type="gene ID" value="AET6Gv20210900"/>
</dbReference>
<reference evidence="1" key="5">
    <citation type="journal article" date="2021" name="G3 (Bethesda)">
        <title>Aegilops tauschii genome assembly Aet v5.0 features greater sequence contiguity and improved annotation.</title>
        <authorList>
            <person name="Wang L."/>
            <person name="Zhu T."/>
            <person name="Rodriguez J.C."/>
            <person name="Deal K.R."/>
            <person name="Dubcovsky J."/>
            <person name="McGuire P.E."/>
            <person name="Lux T."/>
            <person name="Spannagl M."/>
            <person name="Mayer K.F.X."/>
            <person name="Baldrich P."/>
            <person name="Meyers B.C."/>
            <person name="Huo N."/>
            <person name="Gu Y.Q."/>
            <person name="Zhou H."/>
            <person name="Devos K.M."/>
            <person name="Bennetzen J.L."/>
            <person name="Unver T."/>
            <person name="Budak H."/>
            <person name="Gulick P.J."/>
            <person name="Galiba G."/>
            <person name="Kalapos B."/>
            <person name="Nelson D.R."/>
            <person name="Li P."/>
            <person name="You F.M."/>
            <person name="Luo M.C."/>
            <person name="Dvorak J."/>
        </authorList>
    </citation>
    <scope>NUCLEOTIDE SEQUENCE [LARGE SCALE GENOMIC DNA]</scope>
    <source>
        <strain evidence="1">cv. AL8/78</strain>
    </source>
</reference>
<dbReference type="Proteomes" id="UP000015105">
    <property type="component" value="Chromosome 6D"/>
</dbReference>
<reference evidence="1" key="3">
    <citation type="journal article" date="2017" name="Nature">
        <title>Genome sequence of the progenitor of the wheat D genome Aegilops tauschii.</title>
        <authorList>
            <person name="Luo M.C."/>
            <person name="Gu Y.Q."/>
            <person name="Puiu D."/>
            <person name="Wang H."/>
            <person name="Twardziok S.O."/>
            <person name="Deal K.R."/>
            <person name="Huo N."/>
            <person name="Zhu T."/>
            <person name="Wang L."/>
            <person name="Wang Y."/>
            <person name="McGuire P.E."/>
            <person name="Liu S."/>
            <person name="Long H."/>
            <person name="Ramasamy R.K."/>
            <person name="Rodriguez J.C."/>
            <person name="Van S.L."/>
            <person name="Yuan L."/>
            <person name="Wang Z."/>
            <person name="Xia Z."/>
            <person name="Xiao L."/>
            <person name="Anderson O.D."/>
            <person name="Ouyang S."/>
            <person name="Liang Y."/>
            <person name="Zimin A.V."/>
            <person name="Pertea G."/>
            <person name="Qi P."/>
            <person name="Bennetzen J.L."/>
            <person name="Dai X."/>
            <person name="Dawson M.W."/>
            <person name="Muller H.G."/>
            <person name="Kugler K."/>
            <person name="Rivarola-Duarte L."/>
            <person name="Spannagl M."/>
            <person name="Mayer K.F.X."/>
            <person name="Lu F.H."/>
            <person name="Bevan M.W."/>
            <person name="Leroy P."/>
            <person name="Li P."/>
            <person name="You F.M."/>
            <person name="Sun Q."/>
            <person name="Liu Z."/>
            <person name="Lyons E."/>
            <person name="Wicker T."/>
            <person name="Salzberg S.L."/>
            <person name="Devos K.M."/>
            <person name="Dvorak J."/>
        </authorList>
    </citation>
    <scope>NUCLEOTIDE SEQUENCE [LARGE SCALE GENOMIC DNA]</scope>
    <source>
        <strain evidence="1">cv. AL8/78</strain>
    </source>
</reference>
<keyword evidence="2" id="KW-1185">Reference proteome</keyword>
<reference evidence="2" key="2">
    <citation type="journal article" date="2017" name="Nat. Plants">
        <title>The Aegilops tauschii genome reveals multiple impacts of transposons.</title>
        <authorList>
            <person name="Zhao G."/>
            <person name="Zou C."/>
            <person name="Li K."/>
            <person name="Wang K."/>
            <person name="Li T."/>
            <person name="Gao L."/>
            <person name="Zhang X."/>
            <person name="Wang H."/>
            <person name="Yang Z."/>
            <person name="Liu X."/>
            <person name="Jiang W."/>
            <person name="Mao L."/>
            <person name="Kong X."/>
            <person name="Jiao Y."/>
            <person name="Jia J."/>
        </authorList>
    </citation>
    <scope>NUCLEOTIDE SEQUENCE [LARGE SCALE GENOMIC DNA]</scope>
    <source>
        <strain evidence="2">cv. AL8/78</strain>
    </source>
</reference>
<dbReference type="Gramene" id="AET6Gv20210900.6">
    <property type="protein sequence ID" value="AET6Gv20210900.6"/>
    <property type="gene ID" value="AET6Gv20210900"/>
</dbReference>
<dbReference type="EnsemblPlants" id="AET6Gv20210900.6">
    <property type="protein sequence ID" value="AET6Gv20210900.6"/>
    <property type="gene ID" value="AET6Gv20210900"/>
</dbReference>
<proteinExistence type="predicted"/>
<evidence type="ECO:0000313" key="1">
    <source>
        <dbReference type="EnsemblPlants" id="AET6Gv20210900.6"/>
    </source>
</evidence>
<reference evidence="2" key="1">
    <citation type="journal article" date="2014" name="Science">
        <title>Ancient hybridizations among the ancestral genomes of bread wheat.</title>
        <authorList>
            <consortium name="International Wheat Genome Sequencing Consortium,"/>
            <person name="Marcussen T."/>
            <person name="Sandve S.R."/>
            <person name="Heier L."/>
            <person name="Spannagl M."/>
            <person name="Pfeifer M."/>
            <person name="Jakobsen K.S."/>
            <person name="Wulff B.B."/>
            <person name="Steuernagel B."/>
            <person name="Mayer K.F."/>
            <person name="Olsen O.A."/>
        </authorList>
    </citation>
    <scope>NUCLEOTIDE SEQUENCE [LARGE SCALE GENOMIC DNA]</scope>
    <source>
        <strain evidence="2">cv. AL8/78</strain>
    </source>
</reference>
<organism evidence="1 2">
    <name type="scientific">Aegilops tauschii subsp. strangulata</name>
    <name type="common">Goatgrass</name>
    <dbReference type="NCBI Taxonomy" id="200361"/>
    <lineage>
        <taxon>Eukaryota</taxon>
        <taxon>Viridiplantae</taxon>
        <taxon>Streptophyta</taxon>
        <taxon>Embryophyta</taxon>
        <taxon>Tracheophyta</taxon>
        <taxon>Spermatophyta</taxon>
        <taxon>Magnoliopsida</taxon>
        <taxon>Liliopsida</taxon>
        <taxon>Poales</taxon>
        <taxon>Poaceae</taxon>
        <taxon>BOP clade</taxon>
        <taxon>Pooideae</taxon>
        <taxon>Triticodae</taxon>
        <taxon>Triticeae</taxon>
        <taxon>Triticinae</taxon>
        <taxon>Aegilops</taxon>
    </lineage>
</organism>
<reference evidence="1" key="4">
    <citation type="submission" date="2019-03" db="UniProtKB">
        <authorList>
            <consortium name="EnsemblPlants"/>
        </authorList>
    </citation>
    <scope>IDENTIFICATION</scope>
</reference>
<name>A0A453N4L3_AEGTS</name>
<protein>
    <submittedName>
        <fullName evidence="1">Uncharacterized protein</fullName>
    </submittedName>
</protein>
<accession>A0A453N4L3</accession>
<dbReference type="AlphaFoldDB" id="A0A453N4L3"/>
<sequence>MEVNRQAYSTDGKTFVGILKDQNIMPRIKVDKVMMTWLSMFCNMREVKMNHPKGFMVDDHQVRESARRNHHQLPEGAIKDVIVLIANYLQVRSI</sequence>
<evidence type="ECO:0000313" key="2">
    <source>
        <dbReference type="Proteomes" id="UP000015105"/>
    </source>
</evidence>